<sequence>MVLRELDKLLRNEDDSSVGPTPCTVAIPEYGVVFVKLEDATYINKSLSLSNDHAVYDSSILAEQMWLFGNSFIHQLLSDLAFIWGFIFAGTDLKNQTTEELALRIKYQPEVQGSKKSMMSSGKAPPSVKDAAIHPGKRGLSRTKRSKSQKQCAILEIKEGANQSGKSSIPDANPDIADAASDTEDAILSVKAGASPKCRNELTRFSQHHLPFVRQELNSQELSTKTSRGI</sequence>
<dbReference type="AlphaFoldDB" id="A0AAQ3SWJ8"/>
<proteinExistence type="predicted"/>
<feature type="compositionally biased region" description="Basic residues" evidence="1">
    <location>
        <begin position="135"/>
        <end position="148"/>
    </location>
</feature>
<reference evidence="2 3" key="1">
    <citation type="submission" date="2024-02" db="EMBL/GenBank/DDBJ databases">
        <title>High-quality chromosome-scale genome assembly of Pensacola bahiagrass (Paspalum notatum Flugge var. saurae).</title>
        <authorList>
            <person name="Vega J.M."/>
            <person name="Podio M."/>
            <person name="Orjuela J."/>
            <person name="Siena L.A."/>
            <person name="Pessino S.C."/>
            <person name="Combes M.C."/>
            <person name="Mariac C."/>
            <person name="Albertini E."/>
            <person name="Pupilli F."/>
            <person name="Ortiz J.P.A."/>
            <person name="Leblanc O."/>
        </authorList>
    </citation>
    <scope>NUCLEOTIDE SEQUENCE [LARGE SCALE GENOMIC DNA]</scope>
    <source>
        <strain evidence="2">R1</strain>
        <tissue evidence="2">Leaf</tissue>
    </source>
</reference>
<name>A0AAQ3SWJ8_PASNO</name>
<keyword evidence="3" id="KW-1185">Reference proteome</keyword>
<accession>A0AAQ3SWJ8</accession>
<feature type="region of interest" description="Disordered" evidence="1">
    <location>
        <begin position="114"/>
        <end position="149"/>
    </location>
</feature>
<dbReference type="EMBL" id="CP144747">
    <property type="protein sequence ID" value="WVZ62174.1"/>
    <property type="molecule type" value="Genomic_DNA"/>
</dbReference>
<feature type="compositionally biased region" description="Low complexity" evidence="1">
    <location>
        <begin position="114"/>
        <end position="123"/>
    </location>
</feature>
<organism evidence="2 3">
    <name type="scientific">Paspalum notatum var. saurae</name>
    <dbReference type="NCBI Taxonomy" id="547442"/>
    <lineage>
        <taxon>Eukaryota</taxon>
        <taxon>Viridiplantae</taxon>
        <taxon>Streptophyta</taxon>
        <taxon>Embryophyta</taxon>
        <taxon>Tracheophyta</taxon>
        <taxon>Spermatophyta</taxon>
        <taxon>Magnoliopsida</taxon>
        <taxon>Liliopsida</taxon>
        <taxon>Poales</taxon>
        <taxon>Poaceae</taxon>
        <taxon>PACMAD clade</taxon>
        <taxon>Panicoideae</taxon>
        <taxon>Andropogonodae</taxon>
        <taxon>Paspaleae</taxon>
        <taxon>Paspalinae</taxon>
        <taxon>Paspalum</taxon>
    </lineage>
</organism>
<gene>
    <name evidence="2" type="ORF">U9M48_011950</name>
</gene>
<evidence type="ECO:0000313" key="2">
    <source>
        <dbReference type="EMBL" id="WVZ62174.1"/>
    </source>
</evidence>
<evidence type="ECO:0000313" key="3">
    <source>
        <dbReference type="Proteomes" id="UP001341281"/>
    </source>
</evidence>
<dbReference type="Proteomes" id="UP001341281">
    <property type="component" value="Chromosome 03"/>
</dbReference>
<evidence type="ECO:0000256" key="1">
    <source>
        <dbReference type="SAM" id="MobiDB-lite"/>
    </source>
</evidence>
<protein>
    <submittedName>
        <fullName evidence="2">Uncharacterized protein</fullName>
    </submittedName>
</protein>